<comment type="caution">
    <text evidence="5">The sequence shown here is derived from an EMBL/GenBank/DDBJ whole genome shotgun (WGS) entry which is preliminary data.</text>
</comment>
<reference evidence="5" key="1">
    <citation type="journal article" date="2020" name="mSystems">
        <title>Genome- and Community-Level Interaction Insights into Carbon Utilization and Element Cycling Functions of Hydrothermarchaeota in Hydrothermal Sediment.</title>
        <authorList>
            <person name="Zhou Z."/>
            <person name="Liu Y."/>
            <person name="Xu W."/>
            <person name="Pan J."/>
            <person name="Luo Z.H."/>
            <person name="Li M."/>
        </authorList>
    </citation>
    <scope>NUCLEOTIDE SEQUENCE [LARGE SCALE GENOMIC DNA]</scope>
    <source>
        <strain evidence="5">SpSt-143</strain>
    </source>
</reference>
<keyword evidence="2" id="KW-0238">DNA-binding</keyword>
<dbReference type="CDD" id="cd00090">
    <property type="entry name" value="HTH_ARSR"/>
    <property type="match status" value="1"/>
</dbReference>
<dbReference type="EMBL" id="DSGB01000006">
    <property type="protein sequence ID" value="HER96602.1"/>
    <property type="molecule type" value="Genomic_DNA"/>
</dbReference>
<evidence type="ECO:0000256" key="2">
    <source>
        <dbReference type="ARBA" id="ARBA00023125"/>
    </source>
</evidence>
<name>A0A7V2B1J2_RHOMR</name>
<sequence length="109" mass="12223">MSSPSACGQSTRALRLPAEVLRLRVRQLKALGHPVRLQMVALLSQEGAPLCVCDIEAHFDLKQPTISHHLRWLREAGLVIAEVRGPYTYYQLKPEVLEDLGAWLQRLAA</sequence>
<dbReference type="InterPro" id="IPR001845">
    <property type="entry name" value="HTH_ArsR_DNA-bd_dom"/>
</dbReference>
<evidence type="ECO:0000256" key="1">
    <source>
        <dbReference type="ARBA" id="ARBA00023015"/>
    </source>
</evidence>
<dbReference type="InterPro" id="IPR051081">
    <property type="entry name" value="HTH_MetalResp_TranReg"/>
</dbReference>
<dbReference type="GO" id="GO:0003700">
    <property type="term" value="F:DNA-binding transcription factor activity"/>
    <property type="evidence" value="ECO:0007669"/>
    <property type="project" value="InterPro"/>
</dbReference>
<dbReference type="InterPro" id="IPR036390">
    <property type="entry name" value="WH_DNA-bd_sf"/>
</dbReference>
<organism evidence="5">
    <name type="scientific">Rhodothermus marinus</name>
    <name type="common">Rhodothermus obamensis</name>
    <dbReference type="NCBI Taxonomy" id="29549"/>
    <lineage>
        <taxon>Bacteria</taxon>
        <taxon>Pseudomonadati</taxon>
        <taxon>Rhodothermota</taxon>
        <taxon>Rhodothermia</taxon>
        <taxon>Rhodothermales</taxon>
        <taxon>Rhodothermaceae</taxon>
        <taxon>Rhodothermus</taxon>
    </lineage>
</organism>
<feature type="domain" description="HTH arsR-type" evidence="4">
    <location>
        <begin position="16"/>
        <end position="109"/>
    </location>
</feature>
<keyword evidence="3" id="KW-0804">Transcription</keyword>
<dbReference type="InterPro" id="IPR011991">
    <property type="entry name" value="ArsR-like_HTH"/>
</dbReference>
<dbReference type="PROSITE" id="PS50987">
    <property type="entry name" value="HTH_ARSR_2"/>
    <property type="match status" value="1"/>
</dbReference>
<dbReference type="PANTHER" id="PTHR33154:SF18">
    <property type="entry name" value="ARSENICAL RESISTANCE OPERON REPRESSOR"/>
    <property type="match status" value="1"/>
</dbReference>
<dbReference type="NCBIfam" id="NF033788">
    <property type="entry name" value="HTH_metalloreg"/>
    <property type="match status" value="1"/>
</dbReference>
<dbReference type="Pfam" id="PF01022">
    <property type="entry name" value="HTH_5"/>
    <property type="match status" value="1"/>
</dbReference>
<evidence type="ECO:0000259" key="4">
    <source>
        <dbReference type="PROSITE" id="PS50987"/>
    </source>
</evidence>
<protein>
    <submittedName>
        <fullName evidence="5">ArsR family transcriptional regulator</fullName>
    </submittedName>
</protein>
<keyword evidence="1" id="KW-0805">Transcription regulation</keyword>
<dbReference type="SUPFAM" id="SSF46785">
    <property type="entry name" value="Winged helix' DNA-binding domain"/>
    <property type="match status" value="1"/>
</dbReference>
<proteinExistence type="predicted"/>
<gene>
    <name evidence="5" type="ORF">ENO59_08815</name>
</gene>
<accession>A0A7V2B1J2</accession>
<dbReference type="GO" id="GO:0003677">
    <property type="term" value="F:DNA binding"/>
    <property type="evidence" value="ECO:0007669"/>
    <property type="project" value="UniProtKB-KW"/>
</dbReference>
<evidence type="ECO:0000313" key="5">
    <source>
        <dbReference type="EMBL" id="HER96602.1"/>
    </source>
</evidence>
<dbReference type="Gene3D" id="1.10.10.10">
    <property type="entry name" value="Winged helix-like DNA-binding domain superfamily/Winged helix DNA-binding domain"/>
    <property type="match status" value="1"/>
</dbReference>
<dbReference type="InterPro" id="IPR036388">
    <property type="entry name" value="WH-like_DNA-bd_sf"/>
</dbReference>
<dbReference type="PRINTS" id="PR00778">
    <property type="entry name" value="HTHARSR"/>
</dbReference>
<dbReference type="PANTHER" id="PTHR33154">
    <property type="entry name" value="TRANSCRIPTIONAL REGULATOR, ARSR FAMILY"/>
    <property type="match status" value="1"/>
</dbReference>
<evidence type="ECO:0000256" key="3">
    <source>
        <dbReference type="ARBA" id="ARBA00023163"/>
    </source>
</evidence>
<dbReference type="SMART" id="SM00418">
    <property type="entry name" value="HTH_ARSR"/>
    <property type="match status" value="1"/>
</dbReference>
<dbReference type="AlphaFoldDB" id="A0A7V2B1J2"/>